<dbReference type="KEGG" id="dpf:ON006_03550"/>
<gene>
    <name evidence="6" type="ORF">ON006_03550</name>
</gene>
<dbReference type="Gene3D" id="1.10.10.10">
    <property type="entry name" value="Winged helix-like DNA-binding domain superfamily/Winged helix DNA-binding domain"/>
    <property type="match status" value="1"/>
</dbReference>
<proteinExistence type="inferred from homology"/>
<dbReference type="RefSeq" id="WP_255773037.1">
    <property type="nucleotide sequence ID" value="NZ_CP112998.1"/>
</dbReference>
<evidence type="ECO:0000256" key="1">
    <source>
        <dbReference type="ARBA" id="ARBA00010641"/>
    </source>
</evidence>
<sequence length="181" mass="20865">MLRIASFVLKPVDPFSRESFEHTYKRCVKKLCAICFNVVSDREIATEIVHNVFLSVWERREVLILEGEMENYLVRAVKLAALEHIRTTMIHRKHLSGIASGQREETNTTEDQLAFHELNERITFIASCLPPQCREVFSLSREKGLSNKGVALSLHISEKTVEAHLSKALKYLKDHLRDYSL</sequence>
<keyword evidence="7" id="KW-1185">Reference proteome</keyword>
<dbReference type="InterPro" id="IPR013249">
    <property type="entry name" value="RNA_pol_sigma70_r4_t2"/>
</dbReference>
<evidence type="ECO:0000313" key="7">
    <source>
        <dbReference type="Proteomes" id="UP001164653"/>
    </source>
</evidence>
<dbReference type="SUPFAM" id="SSF88659">
    <property type="entry name" value="Sigma3 and sigma4 domains of RNA polymerase sigma factors"/>
    <property type="match status" value="1"/>
</dbReference>
<evidence type="ECO:0000313" key="6">
    <source>
        <dbReference type="EMBL" id="WAC13040.1"/>
    </source>
</evidence>
<reference evidence="6" key="1">
    <citation type="submission" date="2022-11" db="EMBL/GenBank/DDBJ databases">
        <title>Dyadobacter pollutisoli sp. nov., isolated from plastic dumped soil.</title>
        <authorList>
            <person name="Kim J.M."/>
            <person name="Kim K.R."/>
            <person name="Lee J.K."/>
            <person name="Hao L."/>
            <person name="Jeon C.O."/>
        </authorList>
    </citation>
    <scope>NUCLEOTIDE SEQUENCE</scope>
    <source>
        <strain evidence="6">U1</strain>
    </source>
</reference>
<dbReference type="InterPro" id="IPR000792">
    <property type="entry name" value="Tscrpt_reg_LuxR_C"/>
</dbReference>
<name>A0A9E8NAM3_9BACT</name>
<evidence type="ECO:0000256" key="2">
    <source>
        <dbReference type="ARBA" id="ARBA00023015"/>
    </source>
</evidence>
<accession>A0A9E8NAM3</accession>
<evidence type="ECO:0000259" key="5">
    <source>
        <dbReference type="Pfam" id="PF08281"/>
    </source>
</evidence>
<dbReference type="Pfam" id="PF08281">
    <property type="entry name" value="Sigma70_r4_2"/>
    <property type="match status" value="1"/>
</dbReference>
<organism evidence="6 7">
    <name type="scientific">Dyadobacter pollutisoli</name>
    <dbReference type="NCBI Taxonomy" id="2910158"/>
    <lineage>
        <taxon>Bacteria</taxon>
        <taxon>Pseudomonadati</taxon>
        <taxon>Bacteroidota</taxon>
        <taxon>Cytophagia</taxon>
        <taxon>Cytophagales</taxon>
        <taxon>Spirosomataceae</taxon>
        <taxon>Dyadobacter</taxon>
    </lineage>
</organism>
<dbReference type="NCBIfam" id="TIGR02985">
    <property type="entry name" value="Sig70_bacteroi1"/>
    <property type="match status" value="1"/>
</dbReference>
<dbReference type="InterPro" id="IPR036388">
    <property type="entry name" value="WH-like_DNA-bd_sf"/>
</dbReference>
<evidence type="ECO:0000256" key="3">
    <source>
        <dbReference type="ARBA" id="ARBA00023082"/>
    </source>
</evidence>
<evidence type="ECO:0000256" key="4">
    <source>
        <dbReference type="ARBA" id="ARBA00023163"/>
    </source>
</evidence>
<dbReference type="EMBL" id="CP112998">
    <property type="protein sequence ID" value="WAC13040.1"/>
    <property type="molecule type" value="Genomic_DNA"/>
</dbReference>
<keyword evidence="2" id="KW-0805">Transcription regulation</keyword>
<dbReference type="SUPFAM" id="SSF88946">
    <property type="entry name" value="Sigma2 domain of RNA polymerase sigma factors"/>
    <property type="match status" value="1"/>
</dbReference>
<dbReference type="GO" id="GO:0006352">
    <property type="term" value="P:DNA-templated transcription initiation"/>
    <property type="evidence" value="ECO:0007669"/>
    <property type="project" value="InterPro"/>
</dbReference>
<dbReference type="Gene3D" id="1.10.1740.10">
    <property type="match status" value="1"/>
</dbReference>
<protein>
    <submittedName>
        <fullName evidence="6">RNA polymerase sigma-70 factor</fullName>
    </submittedName>
</protein>
<feature type="domain" description="RNA polymerase sigma factor 70 region 4 type 2" evidence="5">
    <location>
        <begin position="127"/>
        <end position="172"/>
    </location>
</feature>
<dbReference type="PANTHER" id="PTHR43133">
    <property type="entry name" value="RNA POLYMERASE ECF-TYPE SIGMA FACTO"/>
    <property type="match status" value="1"/>
</dbReference>
<dbReference type="GO" id="GO:0016987">
    <property type="term" value="F:sigma factor activity"/>
    <property type="evidence" value="ECO:0007669"/>
    <property type="project" value="UniProtKB-KW"/>
</dbReference>
<dbReference type="AlphaFoldDB" id="A0A9E8NAM3"/>
<dbReference type="GO" id="GO:0003677">
    <property type="term" value="F:DNA binding"/>
    <property type="evidence" value="ECO:0007669"/>
    <property type="project" value="InterPro"/>
</dbReference>
<dbReference type="Proteomes" id="UP001164653">
    <property type="component" value="Chromosome"/>
</dbReference>
<keyword evidence="3" id="KW-0731">Sigma factor</keyword>
<dbReference type="NCBIfam" id="TIGR02937">
    <property type="entry name" value="sigma70-ECF"/>
    <property type="match status" value="1"/>
</dbReference>
<dbReference type="PANTHER" id="PTHR43133:SF46">
    <property type="entry name" value="RNA POLYMERASE SIGMA-70 FACTOR ECF SUBFAMILY"/>
    <property type="match status" value="1"/>
</dbReference>
<comment type="similarity">
    <text evidence="1">Belongs to the sigma-70 factor family. ECF subfamily.</text>
</comment>
<dbReference type="InterPro" id="IPR014327">
    <property type="entry name" value="RNA_pol_sigma70_bacteroid"/>
</dbReference>
<dbReference type="InterPro" id="IPR013325">
    <property type="entry name" value="RNA_pol_sigma_r2"/>
</dbReference>
<dbReference type="InterPro" id="IPR039425">
    <property type="entry name" value="RNA_pol_sigma-70-like"/>
</dbReference>
<keyword evidence="4" id="KW-0804">Transcription</keyword>
<dbReference type="InterPro" id="IPR013324">
    <property type="entry name" value="RNA_pol_sigma_r3/r4-like"/>
</dbReference>
<dbReference type="InterPro" id="IPR014284">
    <property type="entry name" value="RNA_pol_sigma-70_dom"/>
</dbReference>
<dbReference type="PRINTS" id="PR00038">
    <property type="entry name" value="HTHLUXR"/>
</dbReference>